<evidence type="ECO:0000313" key="6">
    <source>
        <dbReference type="Proteomes" id="UP001549143"/>
    </source>
</evidence>
<dbReference type="NCBIfam" id="NF033668">
    <property type="entry name" value="rSAM_PA0069"/>
    <property type="match status" value="1"/>
</dbReference>
<reference evidence="5 6" key="1">
    <citation type="submission" date="2024-06" db="EMBL/GenBank/DDBJ databases">
        <title>Genomic Encyclopedia of Type Strains, Phase IV (KMG-IV): sequencing the most valuable type-strain genomes for metagenomic binning, comparative biology and taxonomic classification.</title>
        <authorList>
            <person name="Goeker M."/>
        </authorList>
    </citation>
    <scope>NUCLEOTIDE SEQUENCE [LARGE SCALE GENOMIC DNA]</scope>
    <source>
        <strain evidence="5 6">DSM 19730</strain>
    </source>
</reference>
<gene>
    <name evidence="5" type="ORF">ABID44_000763</name>
</gene>
<dbReference type="InterPro" id="IPR006638">
    <property type="entry name" value="Elp3/MiaA/NifB-like_rSAM"/>
</dbReference>
<dbReference type="RefSeq" id="WP_354150346.1">
    <property type="nucleotide sequence ID" value="NZ_JBEPMN010000002.1"/>
</dbReference>
<dbReference type="CDD" id="cd01335">
    <property type="entry name" value="Radical_SAM"/>
    <property type="match status" value="1"/>
</dbReference>
<dbReference type="InterPro" id="IPR058240">
    <property type="entry name" value="rSAM_sf"/>
</dbReference>
<dbReference type="Pfam" id="PF04055">
    <property type="entry name" value="Radical_SAM"/>
    <property type="match status" value="1"/>
</dbReference>
<keyword evidence="3" id="KW-0411">Iron-sulfur</keyword>
<evidence type="ECO:0000256" key="3">
    <source>
        <dbReference type="ARBA" id="ARBA00023014"/>
    </source>
</evidence>
<dbReference type="EMBL" id="JBEPMN010000002">
    <property type="protein sequence ID" value="MET3660449.1"/>
    <property type="molecule type" value="Genomic_DNA"/>
</dbReference>
<dbReference type="SMART" id="SM00729">
    <property type="entry name" value="Elp3"/>
    <property type="match status" value="1"/>
</dbReference>
<dbReference type="InterPro" id="IPR007197">
    <property type="entry name" value="rSAM"/>
</dbReference>
<accession>A0ABV2KH94</accession>
<sequence length="383" mass="42958">MEQIVQADVAAFGTGRAEMANAMIEQSGLRAPADRIRGRAAGINPSGRYEPVSRHVFDDGWESLEELPPFKTEVQVERPRTIITRNTSPDISFDRSINPYRGCEHGCVYCFARPTHAFMGLSPGLDFEAKLFAKPDAARLLDKELSKQGYTPRTIAIGTNTDPYQPVEKQYRIMREILEVLEARGHPVGIVTKSALVTRDIDILARMAERGLAKVALSVTTLDRKLARTMEPRAATPTKRLETIKQLSEAGIPASVMVAPIIPGLNDQEIERILDSARAAGAREAGYVVLRLPLEVAPIFKDWLLRHYPDRYRHVMSLIRSMRDGKDYDSEWGKRMKGAGPYAWQIGRRFEIAAKKLGLNTQRMTLRTDQFVAGKQSEQLMLL</sequence>
<evidence type="ECO:0000313" key="5">
    <source>
        <dbReference type="EMBL" id="MET3660449.1"/>
    </source>
</evidence>
<dbReference type="PANTHER" id="PTHR43432">
    <property type="entry name" value="SLR0285 PROTEIN"/>
    <property type="match status" value="1"/>
</dbReference>
<dbReference type="Gene3D" id="3.80.30.30">
    <property type="match status" value="1"/>
</dbReference>
<feature type="domain" description="Radical SAM core" evidence="4">
    <location>
        <begin position="86"/>
        <end position="327"/>
    </location>
</feature>
<evidence type="ECO:0000256" key="2">
    <source>
        <dbReference type="ARBA" id="ARBA00023004"/>
    </source>
</evidence>
<evidence type="ECO:0000256" key="1">
    <source>
        <dbReference type="ARBA" id="ARBA00022723"/>
    </source>
</evidence>
<protein>
    <submittedName>
        <fullName evidence="5">DNA repair photolyase</fullName>
    </submittedName>
</protein>
<name>A0ABV2KH94_9HYPH</name>
<dbReference type="InterPro" id="IPR040086">
    <property type="entry name" value="MJ0683-like"/>
</dbReference>
<evidence type="ECO:0000259" key="4">
    <source>
        <dbReference type="PROSITE" id="PS51918"/>
    </source>
</evidence>
<dbReference type="Proteomes" id="UP001549143">
    <property type="component" value="Unassembled WGS sequence"/>
</dbReference>
<dbReference type="SFLD" id="SFLDG01084">
    <property type="entry name" value="Uncharacterised_Radical_SAM_Su"/>
    <property type="match status" value="1"/>
</dbReference>
<organism evidence="5 6">
    <name type="scientific">Aquamicrobium ahrensii</name>
    <dbReference type="NCBI Taxonomy" id="469551"/>
    <lineage>
        <taxon>Bacteria</taxon>
        <taxon>Pseudomonadati</taxon>
        <taxon>Pseudomonadota</taxon>
        <taxon>Alphaproteobacteria</taxon>
        <taxon>Hyphomicrobiales</taxon>
        <taxon>Phyllobacteriaceae</taxon>
        <taxon>Aquamicrobium</taxon>
    </lineage>
</organism>
<dbReference type="SUPFAM" id="SSF102114">
    <property type="entry name" value="Radical SAM enzymes"/>
    <property type="match status" value="1"/>
</dbReference>
<dbReference type="SFLD" id="SFLDS00029">
    <property type="entry name" value="Radical_SAM"/>
    <property type="match status" value="1"/>
</dbReference>
<proteinExistence type="predicted"/>
<dbReference type="PANTHER" id="PTHR43432:SF3">
    <property type="entry name" value="SLR0285 PROTEIN"/>
    <property type="match status" value="1"/>
</dbReference>
<comment type="caution">
    <text evidence="5">The sequence shown here is derived from an EMBL/GenBank/DDBJ whole genome shotgun (WGS) entry which is preliminary data.</text>
</comment>
<keyword evidence="1" id="KW-0479">Metal-binding</keyword>
<keyword evidence="2" id="KW-0408">Iron</keyword>
<keyword evidence="6" id="KW-1185">Reference proteome</keyword>
<dbReference type="PROSITE" id="PS51918">
    <property type="entry name" value="RADICAL_SAM"/>
    <property type="match status" value="1"/>
</dbReference>